<dbReference type="Proteomes" id="UP000600026">
    <property type="component" value="Unassembled WGS sequence"/>
</dbReference>
<evidence type="ECO:0000313" key="2">
    <source>
        <dbReference type="EMBL" id="GHI86559.1"/>
    </source>
</evidence>
<keyword evidence="3" id="KW-1185">Reference proteome</keyword>
<reference evidence="2" key="1">
    <citation type="submission" date="2020-09" db="EMBL/GenBank/DDBJ databases">
        <title>Whole genome shotgun sequence of Streptomyces xanthophaeus NBRC 12829.</title>
        <authorList>
            <person name="Komaki H."/>
            <person name="Tamura T."/>
        </authorList>
    </citation>
    <scope>NUCLEOTIDE SEQUENCE</scope>
    <source>
        <strain evidence="2">NBRC 12829</strain>
    </source>
</reference>
<feature type="region of interest" description="Disordered" evidence="1">
    <location>
        <begin position="1"/>
        <end position="76"/>
    </location>
</feature>
<dbReference type="EMBL" id="BNEE01000006">
    <property type="protein sequence ID" value="GHI86559.1"/>
    <property type="molecule type" value="Genomic_DNA"/>
</dbReference>
<evidence type="ECO:0000256" key="1">
    <source>
        <dbReference type="SAM" id="MobiDB-lite"/>
    </source>
</evidence>
<evidence type="ECO:0008006" key="4">
    <source>
        <dbReference type="Google" id="ProtNLM"/>
    </source>
</evidence>
<protein>
    <recommendedName>
        <fullName evidence="4">LigA protein</fullName>
    </recommendedName>
</protein>
<gene>
    <name evidence="2" type="ORF">Sxan_39230</name>
</gene>
<dbReference type="AlphaFoldDB" id="A0A919H356"/>
<evidence type="ECO:0000313" key="3">
    <source>
        <dbReference type="Proteomes" id="UP000600026"/>
    </source>
</evidence>
<dbReference type="OrthoDB" id="4303906at2"/>
<accession>A0A919H356</accession>
<name>A0A919H356_9ACTN</name>
<sequence>MTAAFDDGIPDWVRPQRSGQRQSADTPEPAEPTGPLEKDTGHPNGADVSGHTPTADGKGADTGAPEGDGEVSPPGLKVSGNHNAFVVAALGSVFLSTGKQPLTVIDLSAFELRAASQGWVSKDADDLPVTAADEAAKVLSVPGNALTVIAGAPEYGKRTTGIRALWRTARSRVARDGSMELKEIEPDWEDPAEPDCSVLPDAANTGYLLDVENEMAGWANPDRVAGALAVHAEKLAKVGSCLVVIADERVWPQGAAHTAALVRVKNRPSAQLVARTHLEYVYDLPGRADLVTADRTNLEAGPAARLLTVESTPADGARLAALLAAADGSPESIETAVSRFQEWSTDVSAVFAATTQMPEDRALLIAAIFLSGEDALAIQEGARALLGDQGEDGVREILTGPDLSDRLKSVKARVSGRQASFDHRPGYTRAVLLHLWHQRPDIHTPLLRWLDRLVADRAGGTKRLEKISDLLVELAIAENDIRVVETIKSWIGVSTDERHLRLIASVLSRTAQADRLGPAVRAKLLDWAQDGQESVARVVALVCQSDFAQHYPRQALVRIQHILGRAERDTAVTEADAALRAMAATEKQLPTVWRMVNSWAAKRGNTAGSRAFLAVIDPQTDPYALQVTLASAAADPVVADALVTGWSTALENRAVDPECRALIDRWAHARADGTVPREHVTEILGRVISRYLTAAPVSALLIGEPGVAYDAAVIELRADLRQISQVGPWSATDGSREP</sequence>
<dbReference type="RefSeq" id="WP_031149180.1">
    <property type="nucleotide sequence ID" value="NZ_BNEE01000006.1"/>
</dbReference>
<proteinExistence type="predicted"/>
<comment type="caution">
    <text evidence="2">The sequence shown here is derived from an EMBL/GenBank/DDBJ whole genome shotgun (WGS) entry which is preliminary data.</text>
</comment>
<organism evidence="2 3">
    <name type="scientific">Streptomyces xanthophaeus</name>
    <dbReference type="NCBI Taxonomy" id="67385"/>
    <lineage>
        <taxon>Bacteria</taxon>
        <taxon>Bacillati</taxon>
        <taxon>Actinomycetota</taxon>
        <taxon>Actinomycetes</taxon>
        <taxon>Kitasatosporales</taxon>
        <taxon>Streptomycetaceae</taxon>
        <taxon>Streptomyces</taxon>
    </lineage>
</organism>